<comment type="caution">
    <text evidence="5">The sequence shown here is derived from an EMBL/GenBank/DDBJ whole genome shotgun (WGS) entry which is preliminary data.</text>
</comment>
<dbReference type="PROSITE" id="PS01124">
    <property type="entry name" value="HTH_ARAC_FAMILY_2"/>
    <property type="match status" value="1"/>
</dbReference>
<dbReference type="Pfam" id="PF12625">
    <property type="entry name" value="Arabinose_bd"/>
    <property type="match status" value="1"/>
</dbReference>
<accession>A0A8T4IP31</accession>
<dbReference type="GO" id="GO:0005829">
    <property type="term" value="C:cytosol"/>
    <property type="evidence" value="ECO:0007669"/>
    <property type="project" value="TreeGrafter"/>
</dbReference>
<dbReference type="InterPro" id="IPR018060">
    <property type="entry name" value="HTH_AraC"/>
</dbReference>
<dbReference type="SUPFAM" id="SSF46689">
    <property type="entry name" value="Homeodomain-like"/>
    <property type="match status" value="1"/>
</dbReference>
<dbReference type="PANTHER" id="PTHR47894">
    <property type="entry name" value="HTH-TYPE TRANSCRIPTIONAL REGULATOR GADX"/>
    <property type="match status" value="1"/>
</dbReference>
<keyword evidence="6" id="KW-1185">Reference proteome</keyword>
<dbReference type="GO" id="GO:0000976">
    <property type="term" value="F:transcription cis-regulatory region binding"/>
    <property type="evidence" value="ECO:0007669"/>
    <property type="project" value="TreeGrafter"/>
</dbReference>
<keyword evidence="2" id="KW-0238">DNA-binding</keyword>
<evidence type="ECO:0000256" key="1">
    <source>
        <dbReference type="ARBA" id="ARBA00023015"/>
    </source>
</evidence>
<dbReference type="Proteomes" id="UP000675554">
    <property type="component" value="Unassembled WGS sequence"/>
</dbReference>
<evidence type="ECO:0000259" key="4">
    <source>
        <dbReference type="PROSITE" id="PS01124"/>
    </source>
</evidence>
<sequence length="362" mass="40428">MHRVRAALRGAERLALDTAPLLQRAGISPLLLHDDGARVTPSQFARLVRVLYTATEDEFLGLAPRPSRLGTFAMMCYASIGCAELGGALRRGVRFYGLFPQGPDLDVETVDGTVRYTVHNHFPDDPDHFLSECLVVIWHRLSSWLVGRRIPLLWTEFAYEPPAHHAEYEAMFGCLPRFGAPVTRAAIDARWLRAPVVQDEASLEVLLRRSPTDLLSRRTWDTTVAEQVRHALVRALREGVRLPELGTVAARLAVSPATLRRRLRAEGTSFQSLKDAVRRDIALASLASGHEPIAQLALRLGFSEDTAFHRAFRRWTGTTPGAFRHEGPATATFGWETGRMGDWPERAGTMPEIERFRHTGLC</sequence>
<dbReference type="InterPro" id="IPR032687">
    <property type="entry name" value="AraC-type_N"/>
</dbReference>
<dbReference type="InterPro" id="IPR020449">
    <property type="entry name" value="Tscrpt_reg_AraC-type_HTH"/>
</dbReference>
<evidence type="ECO:0000256" key="2">
    <source>
        <dbReference type="ARBA" id="ARBA00023125"/>
    </source>
</evidence>
<dbReference type="Pfam" id="PF12833">
    <property type="entry name" value="HTH_18"/>
    <property type="match status" value="1"/>
</dbReference>
<protein>
    <submittedName>
        <fullName evidence="5">AraC family transcriptional regulator</fullName>
    </submittedName>
</protein>
<feature type="domain" description="HTH araC/xylS-type" evidence="4">
    <location>
        <begin position="226"/>
        <end position="326"/>
    </location>
</feature>
<dbReference type="InterPro" id="IPR009057">
    <property type="entry name" value="Homeodomain-like_sf"/>
</dbReference>
<evidence type="ECO:0000313" key="5">
    <source>
        <dbReference type="EMBL" id="MBR7673971.1"/>
    </source>
</evidence>
<dbReference type="PRINTS" id="PR00032">
    <property type="entry name" value="HTHARAC"/>
</dbReference>
<name>A0A8T4IP31_9ACTN</name>
<dbReference type="PANTHER" id="PTHR47894:SF1">
    <property type="entry name" value="HTH-TYPE TRANSCRIPTIONAL REGULATOR VQSM"/>
    <property type="match status" value="1"/>
</dbReference>
<evidence type="ECO:0000256" key="3">
    <source>
        <dbReference type="ARBA" id="ARBA00023163"/>
    </source>
</evidence>
<evidence type="ECO:0000313" key="6">
    <source>
        <dbReference type="Proteomes" id="UP000675554"/>
    </source>
</evidence>
<dbReference type="GO" id="GO:0003700">
    <property type="term" value="F:DNA-binding transcription factor activity"/>
    <property type="evidence" value="ECO:0007669"/>
    <property type="project" value="InterPro"/>
</dbReference>
<dbReference type="SMART" id="SM00342">
    <property type="entry name" value="HTH_ARAC"/>
    <property type="match status" value="1"/>
</dbReference>
<dbReference type="AlphaFoldDB" id="A0A8T4IP31"/>
<proteinExistence type="predicted"/>
<organism evidence="5 6">
    <name type="scientific">Streptomyces daliensis</name>
    <dbReference type="NCBI Taxonomy" id="299421"/>
    <lineage>
        <taxon>Bacteria</taxon>
        <taxon>Bacillati</taxon>
        <taxon>Actinomycetota</taxon>
        <taxon>Actinomycetes</taxon>
        <taxon>Kitasatosporales</taxon>
        <taxon>Streptomycetaceae</taxon>
        <taxon>Streptomyces</taxon>
    </lineage>
</organism>
<dbReference type="Gene3D" id="1.10.10.60">
    <property type="entry name" value="Homeodomain-like"/>
    <property type="match status" value="1"/>
</dbReference>
<dbReference type="EMBL" id="JAGSMN010000281">
    <property type="protein sequence ID" value="MBR7673971.1"/>
    <property type="molecule type" value="Genomic_DNA"/>
</dbReference>
<reference evidence="5" key="1">
    <citation type="submission" date="2021-04" db="EMBL/GenBank/DDBJ databases">
        <title>Sequencing of actinobacteria type strains.</title>
        <authorList>
            <person name="Nguyen G.-S."/>
            <person name="Wentzel A."/>
        </authorList>
    </citation>
    <scope>NUCLEOTIDE SEQUENCE</scope>
    <source>
        <strain evidence="5">DSM 42095</strain>
    </source>
</reference>
<gene>
    <name evidence="5" type="ORF">KDA82_13285</name>
</gene>
<keyword evidence="1" id="KW-0805">Transcription regulation</keyword>
<keyword evidence="3" id="KW-0804">Transcription</keyword>